<dbReference type="InterPro" id="IPR032714">
    <property type="entry name" value="DZIP1_N"/>
</dbReference>
<evidence type="ECO:0000256" key="3">
    <source>
        <dbReference type="ARBA" id="ARBA00009131"/>
    </source>
</evidence>
<feature type="compositionally biased region" description="Basic and acidic residues" evidence="12">
    <location>
        <begin position="485"/>
        <end position="512"/>
    </location>
</feature>
<evidence type="ECO:0000256" key="5">
    <source>
        <dbReference type="ARBA" id="ARBA00022723"/>
    </source>
</evidence>
<dbReference type="PROSITE" id="PS00028">
    <property type="entry name" value="ZINC_FINGER_C2H2_1"/>
    <property type="match status" value="1"/>
</dbReference>
<feature type="compositionally biased region" description="Polar residues" evidence="12">
    <location>
        <begin position="693"/>
        <end position="702"/>
    </location>
</feature>
<keyword evidence="6" id="KW-0863">Zinc-finger</keyword>
<keyword evidence="10" id="KW-0966">Cell projection</keyword>
<sequence>IDTLETVLDTIAFGDIQGEDTRNFTEANFVKLFRLSQLMVEYLLHVQELLAIHKSELILAGASMQQRGEKLRAQCVGQRAALLQSRHELKQARKTMKTYEVMLKMQGKCHMQSNTQQVRHCPFCEKMFESSYYLDFHIARRHPKTQEIIMEDKLLEVVSKAEEATAARLKAETAIAMQTEIQQLREKSQVDLQRAEMSANAQVKTLQAELRQSNVQLQELQSCLQLLQSQFLSAPQPATRHVQYTSDLVKEKDSGPEQERLYELETKFTALECQVKSLGQENLRLLKELDTAYNEVSDLRSGKEHSLAKLEIRVGELRMENQHLKKTMHKMEGEQFEMILKGKHGGGMSAEKRSRTPDTDQALLALARPISGRQRQELFMERLEKTRSPDSSPEKEKYRHSSSPAKQASRAAAHLEQAYETSLDRKGLRSNPLQEKSRHSQESQSWVKNCRQPQNAEELKAQLEEDMLTAHAEEERRKKAVQRLLLKEKGKDRAHDSNTRKVQRRQDKDDGLHSYTHHTKSEAHGGSEEDYERHAMEQEDEEAHKFAEIAEVAAMDVGEEAPVIAIPEKQKWLKEHPYVPIPTLPHVVAKYPHPPSAFKATFNEIADQFDEQLHQELKKFGITPTASGISDTAYTSVSMALEKQRSQRMAQVHGSERRLMEYERGAILWHTQRAVHDRDLEIIEAHFDIATECSSGHQTGDSDGNESEQSNYSSSRSHQSESSKGSDGSREAEEEKERDKKSSKAKNSGYDEKDHVSGRSSSGHSNEQSNVGGGSSSSEKETKNSSKTQATQNAKSPPDRRVQYVSNAFSLKSMQKRGGGKGETDLPPSRGELIIMPPKNAIEENLMQKMTATTVQTVEEEEAEDVEEELGLGNWDSEDDEHDASSSLVRSSQRKIVNGRPEAVSVLSALKGKDDPAAHECSSSSSPLQTKTPPTRKSISPLKAHIHSMSSTTSSPPRAQPKASPPMVRSKGNAVDIDSNGSEERKIMNELTSEIDEIISS</sequence>
<feature type="region of interest" description="Disordered" evidence="12">
    <location>
        <begin position="383"/>
        <end position="453"/>
    </location>
</feature>
<evidence type="ECO:0000256" key="7">
    <source>
        <dbReference type="ARBA" id="ARBA00022833"/>
    </source>
</evidence>
<keyword evidence="4" id="KW-0963">Cytoplasm</keyword>
<feature type="compositionally biased region" description="Polar residues" evidence="12">
    <location>
        <begin position="442"/>
        <end position="453"/>
    </location>
</feature>
<evidence type="ECO:0000259" key="13">
    <source>
        <dbReference type="PROSITE" id="PS00028"/>
    </source>
</evidence>
<evidence type="ECO:0000256" key="10">
    <source>
        <dbReference type="ARBA" id="ARBA00023273"/>
    </source>
</evidence>
<feature type="region of interest" description="Disordered" evidence="12">
    <location>
        <begin position="485"/>
        <end position="540"/>
    </location>
</feature>
<evidence type="ECO:0000256" key="2">
    <source>
        <dbReference type="ARBA" id="ARBA00004120"/>
    </source>
</evidence>
<feature type="compositionally biased region" description="Basic and acidic residues" evidence="12">
    <location>
        <begin position="727"/>
        <end position="742"/>
    </location>
</feature>
<evidence type="ECO:0000256" key="6">
    <source>
        <dbReference type="ARBA" id="ARBA00022771"/>
    </source>
</evidence>
<accession>A0ABP0ZX55</accession>
<feature type="compositionally biased region" description="Polar residues" evidence="12">
    <location>
        <begin position="948"/>
        <end position="957"/>
    </location>
</feature>
<evidence type="ECO:0000256" key="4">
    <source>
        <dbReference type="ARBA" id="ARBA00022490"/>
    </source>
</evidence>
<feature type="domain" description="C2H2-type" evidence="13">
    <location>
        <begin position="121"/>
        <end position="142"/>
    </location>
</feature>
<dbReference type="InterPro" id="IPR051241">
    <property type="entry name" value="DZIP_RILPL"/>
</dbReference>
<feature type="compositionally biased region" description="Basic and acidic residues" evidence="12">
    <location>
        <begin position="519"/>
        <end position="540"/>
    </location>
</feature>
<keyword evidence="7" id="KW-0862">Zinc</keyword>
<dbReference type="Proteomes" id="UP001497522">
    <property type="component" value="Unassembled WGS sequence"/>
</dbReference>
<dbReference type="PANTHER" id="PTHR21502:SF3">
    <property type="entry name" value="CILIUM ASSEMBLY PROTEIN DZIP1L"/>
    <property type="match status" value="1"/>
</dbReference>
<feature type="compositionally biased region" description="Polar residues" evidence="12">
    <location>
        <begin position="921"/>
        <end position="938"/>
    </location>
</feature>
<dbReference type="Pfam" id="PF13815">
    <property type="entry name" value="Dzip-like_N"/>
    <property type="match status" value="1"/>
</dbReference>
<comment type="subcellular location">
    <subcellularLocation>
        <location evidence="2">Cytoplasm</location>
        <location evidence="2">Cytoskeleton</location>
        <location evidence="2">Cilium basal body</location>
    </subcellularLocation>
    <subcellularLocation>
        <location evidence="1">Cytoplasm</location>
        <location evidence="1">Cytoskeleton</location>
        <location evidence="1">Microtubule organizing center</location>
        <location evidence="1">Centrosome</location>
        <location evidence="1">Centriole</location>
    </subcellularLocation>
</comment>
<reference evidence="14" key="1">
    <citation type="submission" date="2024-03" db="EMBL/GenBank/DDBJ databases">
        <authorList>
            <consortium name="ELIXIR-Norway"/>
            <consortium name="Elixir Norway"/>
        </authorList>
    </citation>
    <scope>NUCLEOTIDE SEQUENCE</scope>
</reference>
<dbReference type="PANTHER" id="PTHR21502">
    <property type="entry name" value="ZINC FINGER PROTEIN DZIP1"/>
    <property type="match status" value="1"/>
</dbReference>
<keyword evidence="5" id="KW-0479">Metal-binding</keyword>
<proteinExistence type="inferred from homology"/>
<feature type="non-terminal residue" evidence="14">
    <location>
        <position position="1"/>
    </location>
</feature>
<evidence type="ECO:0000256" key="12">
    <source>
        <dbReference type="SAM" id="MobiDB-lite"/>
    </source>
</evidence>
<keyword evidence="15" id="KW-1185">Reference proteome</keyword>
<dbReference type="Pfam" id="PF25977">
    <property type="entry name" value="DZIP1"/>
    <property type="match status" value="1"/>
</dbReference>
<feature type="coiled-coil region" evidence="11">
    <location>
        <begin position="307"/>
        <end position="334"/>
    </location>
</feature>
<comment type="caution">
    <text evidence="14">The sequence shown here is derived from an EMBL/GenBank/DDBJ whole genome shotgun (WGS) entry which is preliminary data.</text>
</comment>
<gene>
    <name evidence="14" type="ORF">CSSPJE1EN2_LOCUS24926</name>
</gene>
<comment type="similarity">
    <text evidence="3">Belongs to the DZIP C2H2-type zinc-finger protein family.</text>
</comment>
<dbReference type="EMBL" id="CAXHBF010000061">
    <property type="protein sequence ID" value="CAK9854994.1"/>
    <property type="molecule type" value="Genomic_DNA"/>
</dbReference>
<evidence type="ECO:0000256" key="9">
    <source>
        <dbReference type="ARBA" id="ARBA00023212"/>
    </source>
</evidence>
<feature type="compositionally biased region" description="Acidic residues" evidence="12">
    <location>
        <begin position="858"/>
        <end position="882"/>
    </location>
</feature>
<keyword evidence="9" id="KW-0206">Cytoskeleton</keyword>
<evidence type="ECO:0000313" key="14">
    <source>
        <dbReference type="EMBL" id="CAK9854994.1"/>
    </source>
</evidence>
<dbReference type="InterPro" id="IPR058883">
    <property type="entry name" value="DZIP1_dom"/>
</dbReference>
<name>A0ABP0ZX55_9BRYO</name>
<organism evidence="14 15">
    <name type="scientific">Sphagnum jensenii</name>
    <dbReference type="NCBI Taxonomy" id="128206"/>
    <lineage>
        <taxon>Eukaryota</taxon>
        <taxon>Viridiplantae</taxon>
        <taxon>Streptophyta</taxon>
        <taxon>Embryophyta</taxon>
        <taxon>Bryophyta</taxon>
        <taxon>Sphagnophytina</taxon>
        <taxon>Sphagnopsida</taxon>
        <taxon>Sphagnales</taxon>
        <taxon>Sphagnaceae</taxon>
        <taxon>Sphagnum</taxon>
    </lineage>
</organism>
<evidence type="ECO:0000256" key="11">
    <source>
        <dbReference type="SAM" id="Coils"/>
    </source>
</evidence>
<feature type="coiled-coil region" evidence="11">
    <location>
        <begin position="203"/>
        <end position="230"/>
    </location>
</feature>
<feature type="compositionally biased region" description="Basic and acidic residues" evidence="12">
    <location>
        <begin position="383"/>
        <end position="399"/>
    </location>
</feature>
<feature type="compositionally biased region" description="Low complexity" evidence="12">
    <location>
        <begin position="707"/>
        <end position="726"/>
    </location>
</feature>
<evidence type="ECO:0000313" key="15">
    <source>
        <dbReference type="Proteomes" id="UP001497522"/>
    </source>
</evidence>
<evidence type="ECO:0000256" key="1">
    <source>
        <dbReference type="ARBA" id="ARBA00004114"/>
    </source>
</evidence>
<protein>
    <recommendedName>
        <fullName evidence="13">C2H2-type domain-containing protein</fullName>
    </recommendedName>
</protein>
<feature type="region of interest" description="Disordered" evidence="12">
    <location>
        <begin position="858"/>
        <end position="982"/>
    </location>
</feature>
<keyword evidence="8 11" id="KW-0175">Coiled coil</keyword>
<evidence type="ECO:0000256" key="8">
    <source>
        <dbReference type="ARBA" id="ARBA00023054"/>
    </source>
</evidence>
<dbReference type="InterPro" id="IPR013087">
    <property type="entry name" value="Znf_C2H2_type"/>
</dbReference>
<feature type="compositionally biased region" description="Polar residues" evidence="12">
    <location>
        <begin position="804"/>
        <end position="813"/>
    </location>
</feature>
<feature type="region of interest" description="Disordered" evidence="12">
    <location>
        <begin position="693"/>
        <end position="833"/>
    </location>
</feature>